<dbReference type="EMBL" id="PYNS01000035">
    <property type="protein sequence ID" value="PSV07066.1"/>
    <property type="molecule type" value="Genomic_DNA"/>
</dbReference>
<dbReference type="InterPro" id="IPR000160">
    <property type="entry name" value="GGDEF_dom"/>
</dbReference>
<keyword evidence="4" id="KW-0472">Membrane</keyword>
<dbReference type="Pfam" id="PF00990">
    <property type="entry name" value="GGDEF"/>
    <property type="match status" value="1"/>
</dbReference>
<feature type="transmembrane region" description="Helical" evidence="4">
    <location>
        <begin position="233"/>
        <end position="254"/>
    </location>
</feature>
<proteinExistence type="predicted"/>
<evidence type="ECO:0000313" key="6">
    <source>
        <dbReference type="EMBL" id="PSV07066.1"/>
    </source>
</evidence>
<reference evidence="6 7" key="1">
    <citation type="submission" date="2018-03" db="EMBL/GenBank/DDBJ databases">
        <title>Whole genome sequencing of Histamine producing bacteria.</title>
        <authorList>
            <person name="Butler K."/>
        </authorList>
    </citation>
    <scope>NUCLEOTIDE SEQUENCE [LARGE SCALE GENOMIC DNA]</scope>
    <source>
        <strain evidence="6 7">Res.4.1</strain>
    </source>
</reference>
<evidence type="ECO:0000313" key="7">
    <source>
        <dbReference type="Proteomes" id="UP000240530"/>
    </source>
</evidence>
<sequence>MKKTFIIRAFLLNITLLMLVIIYNYININTLDYKITNNYEKIISITRHFHHRYLNSEYEDYKIGTYPISGTSNSGFIILKDGTYPKILNDLNDTYNKIIEVLPKDYVKSLSLIMPNAQYVLPFDSVKYDINHNQLDEIIKNENINSSFDTFRDDDITIKKHDKGSVSNQSIILPIYIKRFIEAVFIVDIDISNIDRYVANYNDEMMTHYEVEKNHGFLTQKIEIPYTKDNNKFIYIGLSFFGVLICALKIYIVIECIYQIFNRVFLFFYQRIMYDSMTHCLRRNVFDMKYKTLNSRSVILFDIDHFKFINDNFGHAVGDKVIIAMGKMLQQQAKKHHLYFRWGGEEFLVLLPKTNKQALLSYAETLRAAVEEMPLLKDRKVTISLGVSEQKQQEHIHQTIYRADMALYQAKQLGRNKSHYL</sequence>
<feature type="domain" description="GGDEF" evidence="5">
    <location>
        <begin position="294"/>
        <end position="421"/>
    </location>
</feature>
<organism evidence="6 7">
    <name type="scientific">Photobacterium leiognathi subsp. mandapamensis</name>
    <name type="common">Photobacterium mandapamensis</name>
    <dbReference type="NCBI Taxonomy" id="48408"/>
    <lineage>
        <taxon>Bacteria</taxon>
        <taxon>Pseudomonadati</taxon>
        <taxon>Pseudomonadota</taxon>
        <taxon>Gammaproteobacteria</taxon>
        <taxon>Vibrionales</taxon>
        <taxon>Vibrionaceae</taxon>
        <taxon>Photobacterium</taxon>
    </lineage>
</organism>
<evidence type="ECO:0000256" key="1">
    <source>
        <dbReference type="ARBA" id="ARBA00001946"/>
    </source>
</evidence>
<dbReference type="NCBIfam" id="TIGR00254">
    <property type="entry name" value="GGDEF"/>
    <property type="match status" value="1"/>
</dbReference>
<dbReference type="CDD" id="cd01949">
    <property type="entry name" value="GGDEF"/>
    <property type="match status" value="1"/>
</dbReference>
<dbReference type="GO" id="GO:0005886">
    <property type="term" value="C:plasma membrane"/>
    <property type="evidence" value="ECO:0007669"/>
    <property type="project" value="TreeGrafter"/>
</dbReference>
<dbReference type="SUPFAM" id="SSF55073">
    <property type="entry name" value="Nucleotide cyclase"/>
    <property type="match status" value="1"/>
</dbReference>
<feature type="transmembrane region" description="Helical" evidence="4">
    <location>
        <begin position="6"/>
        <end position="26"/>
    </location>
</feature>
<comment type="cofactor">
    <cofactor evidence="1">
        <name>Mg(2+)</name>
        <dbReference type="ChEBI" id="CHEBI:18420"/>
    </cofactor>
</comment>
<accession>A0A2T3KPX0</accession>
<comment type="caution">
    <text evidence="6">The sequence shown here is derived from an EMBL/GenBank/DDBJ whole genome shotgun (WGS) entry which is preliminary data.</text>
</comment>
<keyword evidence="4" id="KW-0812">Transmembrane</keyword>
<dbReference type="FunFam" id="3.30.70.270:FF:000001">
    <property type="entry name" value="Diguanylate cyclase domain protein"/>
    <property type="match status" value="1"/>
</dbReference>
<dbReference type="AlphaFoldDB" id="A0A2T3KPX0"/>
<dbReference type="EC" id="2.7.7.65" evidence="2"/>
<dbReference type="Gene3D" id="3.30.70.270">
    <property type="match status" value="1"/>
</dbReference>
<dbReference type="PANTHER" id="PTHR45138:SF9">
    <property type="entry name" value="DIGUANYLATE CYCLASE DGCM-RELATED"/>
    <property type="match status" value="1"/>
</dbReference>
<evidence type="ECO:0000259" key="5">
    <source>
        <dbReference type="PROSITE" id="PS50887"/>
    </source>
</evidence>
<keyword evidence="4" id="KW-1133">Transmembrane helix</keyword>
<dbReference type="InterPro" id="IPR043128">
    <property type="entry name" value="Rev_trsase/Diguanyl_cyclase"/>
</dbReference>
<evidence type="ECO:0000256" key="4">
    <source>
        <dbReference type="SAM" id="Phobius"/>
    </source>
</evidence>
<dbReference type="PANTHER" id="PTHR45138">
    <property type="entry name" value="REGULATORY COMPONENTS OF SENSORY TRANSDUCTION SYSTEM"/>
    <property type="match status" value="1"/>
</dbReference>
<evidence type="ECO:0000256" key="2">
    <source>
        <dbReference type="ARBA" id="ARBA00012528"/>
    </source>
</evidence>
<dbReference type="GO" id="GO:0043709">
    <property type="term" value="P:cell adhesion involved in single-species biofilm formation"/>
    <property type="evidence" value="ECO:0007669"/>
    <property type="project" value="TreeGrafter"/>
</dbReference>
<dbReference type="RefSeq" id="WP_107186159.1">
    <property type="nucleotide sequence ID" value="NZ_PYNS01000035.1"/>
</dbReference>
<dbReference type="SMART" id="SM00267">
    <property type="entry name" value="GGDEF"/>
    <property type="match status" value="1"/>
</dbReference>
<dbReference type="PROSITE" id="PS50887">
    <property type="entry name" value="GGDEF"/>
    <property type="match status" value="1"/>
</dbReference>
<dbReference type="GO" id="GO:0052621">
    <property type="term" value="F:diguanylate cyclase activity"/>
    <property type="evidence" value="ECO:0007669"/>
    <property type="project" value="UniProtKB-EC"/>
</dbReference>
<dbReference type="InterPro" id="IPR050469">
    <property type="entry name" value="Diguanylate_Cyclase"/>
</dbReference>
<evidence type="ECO:0000256" key="3">
    <source>
        <dbReference type="ARBA" id="ARBA00034247"/>
    </source>
</evidence>
<dbReference type="Proteomes" id="UP000240530">
    <property type="component" value="Unassembled WGS sequence"/>
</dbReference>
<dbReference type="InterPro" id="IPR029787">
    <property type="entry name" value="Nucleotide_cyclase"/>
</dbReference>
<comment type="catalytic activity">
    <reaction evidence="3">
        <text>2 GTP = 3',3'-c-di-GMP + 2 diphosphate</text>
        <dbReference type="Rhea" id="RHEA:24898"/>
        <dbReference type="ChEBI" id="CHEBI:33019"/>
        <dbReference type="ChEBI" id="CHEBI:37565"/>
        <dbReference type="ChEBI" id="CHEBI:58805"/>
        <dbReference type="EC" id="2.7.7.65"/>
    </reaction>
</comment>
<gene>
    <name evidence="6" type="ORF">C0W93_19980</name>
</gene>
<dbReference type="GO" id="GO:1902201">
    <property type="term" value="P:negative regulation of bacterial-type flagellum-dependent cell motility"/>
    <property type="evidence" value="ECO:0007669"/>
    <property type="project" value="TreeGrafter"/>
</dbReference>
<protein>
    <recommendedName>
        <fullName evidence="2">diguanylate cyclase</fullName>
        <ecNumber evidence="2">2.7.7.65</ecNumber>
    </recommendedName>
</protein>
<name>A0A2T3KPX0_PHOLD</name>